<gene>
    <name evidence="3" type="ORF">B0T17DRAFT_621375</name>
</gene>
<evidence type="ECO:0000313" key="4">
    <source>
        <dbReference type="Proteomes" id="UP001174934"/>
    </source>
</evidence>
<dbReference type="InterPro" id="IPR000719">
    <property type="entry name" value="Prot_kinase_dom"/>
</dbReference>
<feature type="region of interest" description="Disordered" evidence="1">
    <location>
        <begin position="152"/>
        <end position="171"/>
    </location>
</feature>
<evidence type="ECO:0000259" key="2">
    <source>
        <dbReference type="PROSITE" id="PS50011"/>
    </source>
</evidence>
<dbReference type="AlphaFoldDB" id="A0AA39U1Y0"/>
<dbReference type="Pfam" id="PF00069">
    <property type="entry name" value="Pkinase"/>
    <property type="match status" value="1"/>
</dbReference>
<dbReference type="Proteomes" id="UP001174934">
    <property type="component" value="Unassembled WGS sequence"/>
</dbReference>
<protein>
    <submittedName>
        <fullName evidence="3">Kinase-like domain-containing protein</fullName>
    </submittedName>
</protein>
<feature type="compositionally biased region" description="Polar residues" evidence="1">
    <location>
        <begin position="160"/>
        <end position="171"/>
    </location>
</feature>
<name>A0AA39U1Y0_9PEZI</name>
<organism evidence="3 4">
    <name type="scientific">Bombardia bombarda</name>
    <dbReference type="NCBI Taxonomy" id="252184"/>
    <lineage>
        <taxon>Eukaryota</taxon>
        <taxon>Fungi</taxon>
        <taxon>Dikarya</taxon>
        <taxon>Ascomycota</taxon>
        <taxon>Pezizomycotina</taxon>
        <taxon>Sordariomycetes</taxon>
        <taxon>Sordariomycetidae</taxon>
        <taxon>Sordariales</taxon>
        <taxon>Lasiosphaeriaceae</taxon>
        <taxon>Bombardia</taxon>
    </lineage>
</organism>
<sequence length="171" mass="19103">MLLHEARMMQIVSQGPPHPNIIGYHGCRVQRGRTTGLVLDKGGEELQKHIQDGKPLDKEAFMTALESAVRHLHDDLGLAHNDINYHNILVSQDGMPVLIDFCSCCKHGVEMPLSEGTEGWFHHADPVHFGGMKRDLYALERVRHFVYTGKKPEQPEETIGSDSPDASMSIV</sequence>
<dbReference type="EMBL" id="JAULSR010000011">
    <property type="protein sequence ID" value="KAK0610100.1"/>
    <property type="molecule type" value="Genomic_DNA"/>
</dbReference>
<evidence type="ECO:0000313" key="3">
    <source>
        <dbReference type="EMBL" id="KAK0610100.1"/>
    </source>
</evidence>
<comment type="caution">
    <text evidence="3">The sequence shown here is derived from an EMBL/GenBank/DDBJ whole genome shotgun (WGS) entry which is preliminary data.</text>
</comment>
<feature type="domain" description="Protein kinase" evidence="2">
    <location>
        <begin position="1"/>
        <end position="171"/>
    </location>
</feature>
<dbReference type="GO" id="GO:0005524">
    <property type="term" value="F:ATP binding"/>
    <property type="evidence" value="ECO:0007669"/>
    <property type="project" value="InterPro"/>
</dbReference>
<dbReference type="PROSITE" id="PS50011">
    <property type="entry name" value="PROTEIN_KINASE_DOM"/>
    <property type="match status" value="1"/>
</dbReference>
<dbReference type="Gene3D" id="1.10.510.10">
    <property type="entry name" value="Transferase(Phosphotransferase) domain 1"/>
    <property type="match status" value="1"/>
</dbReference>
<keyword evidence="4" id="KW-1185">Reference proteome</keyword>
<evidence type="ECO:0000256" key="1">
    <source>
        <dbReference type="SAM" id="MobiDB-lite"/>
    </source>
</evidence>
<keyword evidence="3" id="KW-0808">Transferase</keyword>
<dbReference type="SUPFAM" id="SSF56112">
    <property type="entry name" value="Protein kinase-like (PK-like)"/>
    <property type="match status" value="1"/>
</dbReference>
<reference evidence="3" key="1">
    <citation type="submission" date="2023-06" db="EMBL/GenBank/DDBJ databases">
        <title>Genome-scale phylogeny and comparative genomics of the fungal order Sordariales.</title>
        <authorList>
            <consortium name="Lawrence Berkeley National Laboratory"/>
            <person name="Hensen N."/>
            <person name="Bonometti L."/>
            <person name="Westerberg I."/>
            <person name="Brannstrom I.O."/>
            <person name="Guillou S."/>
            <person name="Cros-Aarteil S."/>
            <person name="Calhoun S."/>
            <person name="Haridas S."/>
            <person name="Kuo A."/>
            <person name="Mondo S."/>
            <person name="Pangilinan J."/>
            <person name="Riley R."/>
            <person name="LaButti K."/>
            <person name="Andreopoulos B."/>
            <person name="Lipzen A."/>
            <person name="Chen C."/>
            <person name="Yanf M."/>
            <person name="Daum C."/>
            <person name="Ng V."/>
            <person name="Clum A."/>
            <person name="Steindorff A."/>
            <person name="Ohm R."/>
            <person name="Martin F."/>
            <person name="Silar P."/>
            <person name="Natvig D."/>
            <person name="Lalanne C."/>
            <person name="Gautier V."/>
            <person name="Ament-velasquez S.L."/>
            <person name="Kruys A."/>
            <person name="Hutchinson M.I."/>
            <person name="Powell A.J."/>
            <person name="Barry K."/>
            <person name="Miller A.N."/>
            <person name="Grigoriev I.V."/>
            <person name="Debuchy R."/>
            <person name="Gladieux P."/>
            <person name="Thoren M.H."/>
            <person name="Johannesson H."/>
        </authorList>
    </citation>
    <scope>NUCLEOTIDE SEQUENCE</scope>
    <source>
        <strain evidence="3">SMH3391-2</strain>
    </source>
</reference>
<dbReference type="GO" id="GO:0004672">
    <property type="term" value="F:protein kinase activity"/>
    <property type="evidence" value="ECO:0007669"/>
    <property type="project" value="InterPro"/>
</dbReference>
<proteinExistence type="predicted"/>
<dbReference type="InterPro" id="IPR011009">
    <property type="entry name" value="Kinase-like_dom_sf"/>
</dbReference>
<keyword evidence="3" id="KW-0418">Kinase</keyword>
<accession>A0AA39U1Y0</accession>